<dbReference type="KEGG" id="fbm:MQE35_13210"/>
<dbReference type="RefSeq" id="WP_255841922.1">
    <property type="nucleotide sequence ID" value="NZ_CP094358.1"/>
</dbReference>
<gene>
    <name evidence="2" type="ORF">MQE35_13210</name>
</gene>
<dbReference type="Proteomes" id="UP000831290">
    <property type="component" value="Chromosome"/>
</dbReference>
<accession>A0A9E7CTS0</accession>
<evidence type="ECO:0000256" key="1">
    <source>
        <dbReference type="SAM" id="Phobius"/>
    </source>
</evidence>
<proteinExistence type="predicted"/>
<keyword evidence="1" id="KW-0812">Transmembrane</keyword>
<keyword evidence="1" id="KW-0472">Membrane</keyword>
<sequence>MNKNIYKLLIGALYLIVLIFSFNEEQLQKMYSQFLDSERDFIIIFIGFVLIIFVAFSRIGEKRN</sequence>
<organism evidence="2 3">
    <name type="scientific">Abyssalbus ytuae</name>
    <dbReference type="NCBI Taxonomy" id="2926907"/>
    <lineage>
        <taxon>Bacteria</taxon>
        <taxon>Pseudomonadati</taxon>
        <taxon>Bacteroidota</taxon>
        <taxon>Flavobacteriia</taxon>
        <taxon>Flavobacteriales</taxon>
        <taxon>Flavobacteriaceae</taxon>
        <taxon>Abyssalbus</taxon>
    </lineage>
</organism>
<feature type="transmembrane region" description="Helical" evidence="1">
    <location>
        <begin position="42"/>
        <end position="60"/>
    </location>
</feature>
<name>A0A9E7CTS0_9FLAO</name>
<protein>
    <submittedName>
        <fullName evidence="2">Uncharacterized protein</fullName>
    </submittedName>
</protein>
<keyword evidence="1" id="KW-1133">Transmembrane helix</keyword>
<reference evidence="2" key="1">
    <citation type="submission" date="2022-03" db="EMBL/GenBank/DDBJ databases">
        <title>Description of Abyssus ytuae gen. nov., sp. nov., a novel member of the family Flavobacteriaceae isolated from the sediment of Mariana Trench.</title>
        <authorList>
            <person name="Zhang J."/>
            <person name="Xu X."/>
        </authorList>
    </citation>
    <scope>NUCLEOTIDE SEQUENCE</scope>
    <source>
        <strain evidence="2">MT3330</strain>
    </source>
</reference>
<dbReference type="EMBL" id="CP094358">
    <property type="protein sequence ID" value="UOB16692.1"/>
    <property type="molecule type" value="Genomic_DNA"/>
</dbReference>
<evidence type="ECO:0000313" key="3">
    <source>
        <dbReference type="Proteomes" id="UP000831290"/>
    </source>
</evidence>
<feature type="transmembrane region" description="Helical" evidence="1">
    <location>
        <begin position="5"/>
        <end position="22"/>
    </location>
</feature>
<keyword evidence="3" id="KW-1185">Reference proteome</keyword>
<dbReference type="AlphaFoldDB" id="A0A9E7CTS0"/>
<evidence type="ECO:0000313" key="2">
    <source>
        <dbReference type="EMBL" id="UOB16692.1"/>
    </source>
</evidence>